<evidence type="ECO:0000256" key="5">
    <source>
        <dbReference type="ARBA" id="ARBA00022692"/>
    </source>
</evidence>
<keyword evidence="6 8" id="KW-1133">Transmembrane helix</keyword>
<dbReference type="Pfam" id="PF04143">
    <property type="entry name" value="Sulf_transp"/>
    <property type="match status" value="1"/>
</dbReference>
<dbReference type="OrthoDB" id="10254418at2759"/>
<evidence type="ECO:0000256" key="8">
    <source>
        <dbReference type="SAM" id="Phobius"/>
    </source>
</evidence>
<feature type="transmembrane region" description="Helical" evidence="8">
    <location>
        <begin position="49"/>
        <end position="69"/>
    </location>
</feature>
<dbReference type="InterPro" id="IPR007272">
    <property type="entry name" value="Sulf_transp_TsuA/YedE"/>
</dbReference>
<gene>
    <name evidence="9" type="ORF">TTHERM_00695860</name>
</gene>
<dbReference type="EMBL" id="GG662372">
    <property type="protein sequence ID" value="EAS05352.2"/>
    <property type="molecule type" value="Genomic_DNA"/>
</dbReference>
<feature type="transmembrane region" description="Helical" evidence="8">
    <location>
        <begin position="6"/>
        <end position="28"/>
    </location>
</feature>
<dbReference type="GO" id="GO:0005886">
    <property type="term" value="C:plasma membrane"/>
    <property type="evidence" value="ECO:0007669"/>
    <property type="project" value="UniProtKB-SubCell"/>
</dbReference>
<dbReference type="Proteomes" id="UP000009168">
    <property type="component" value="Unassembled WGS sequence"/>
</dbReference>
<proteinExistence type="predicted"/>
<feature type="transmembrane region" description="Helical" evidence="8">
    <location>
        <begin position="203"/>
        <end position="222"/>
    </location>
</feature>
<feature type="transmembrane region" description="Helical" evidence="8">
    <location>
        <begin position="131"/>
        <end position="150"/>
    </location>
</feature>
<evidence type="ECO:0000256" key="7">
    <source>
        <dbReference type="ARBA" id="ARBA00023136"/>
    </source>
</evidence>
<dbReference type="KEGG" id="tet:TTHERM_00695860"/>
<evidence type="ECO:0000256" key="4">
    <source>
        <dbReference type="ARBA" id="ARBA00022519"/>
    </source>
</evidence>
<reference evidence="10" key="1">
    <citation type="journal article" date="2006" name="PLoS Biol.">
        <title>Macronuclear genome sequence of the ciliate Tetrahymena thermophila, a model eukaryote.</title>
        <authorList>
            <person name="Eisen J.A."/>
            <person name="Coyne R.S."/>
            <person name="Wu M."/>
            <person name="Wu D."/>
            <person name="Thiagarajan M."/>
            <person name="Wortman J.R."/>
            <person name="Badger J.H."/>
            <person name="Ren Q."/>
            <person name="Amedeo P."/>
            <person name="Jones K.M."/>
            <person name="Tallon L.J."/>
            <person name="Delcher A.L."/>
            <person name="Salzberg S.L."/>
            <person name="Silva J.C."/>
            <person name="Haas B.J."/>
            <person name="Majoros W.H."/>
            <person name="Farzad M."/>
            <person name="Carlton J.M."/>
            <person name="Smith R.K. Jr."/>
            <person name="Garg J."/>
            <person name="Pearlman R.E."/>
            <person name="Karrer K.M."/>
            <person name="Sun L."/>
            <person name="Manning G."/>
            <person name="Elde N.C."/>
            <person name="Turkewitz A.P."/>
            <person name="Asai D.J."/>
            <person name="Wilkes D.E."/>
            <person name="Wang Y."/>
            <person name="Cai H."/>
            <person name="Collins K."/>
            <person name="Stewart B.A."/>
            <person name="Lee S.R."/>
            <person name="Wilamowska K."/>
            <person name="Weinberg Z."/>
            <person name="Ruzzo W.L."/>
            <person name="Wloga D."/>
            <person name="Gaertig J."/>
            <person name="Frankel J."/>
            <person name="Tsao C.-C."/>
            <person name="Gorovsky M.A."/>
            <person name="Keeling P.J."/>
            <person name="Waller R.F."/>
            <person name="Patron N.J."/>
            <person name="Cherry J.M."/>
            <person name="Stover N.A."/>
            <person name="Krieger C.J."/>
            <person name="del Toro C."/>
            <person name="Ryder H.F."/>
            <person name="Williamson S.C."/>
            <person name="Barbeau R.A."/>
            <person name="Hamilton E.P."/>
            <person name="Orias E."/>
        </authorList>
    </citation>
    <scope>NUCLEOTIDE SEQUENCE [LARGE SCALE GENOMIC DNA]</scope>
    <source>
        <strain evidence="10">SB210</strain>
    </source>
</reference>
<keyword evidence="7 8" id="KW-0472">Membrane</keyword>
<evidence type="ECO:0000256" key="1">
    <source>
        <dbReference type="ARBA" id="ARBA00004429"/>
    </source>
</evidence>
<evidence type="ECO:0000256" key="6">
    <source>
        <dbReference type="ARBA" id="ARBA00022989"/>
    </source>
</evidence>
<evidence type="ECO:0000256" key="2">
    <source>
        <dbReference type="ARBA" id="ARBA00022448"/>
    </source>
</evidence>
<keyword evidence="5 8" id="KW-0812">Transmembrane</keyword>
<accession>Q24C86</accession>
<dbReference type="HOGENOM" id="CLU_037802_1_0_1"/>
<keyword evidence="4" id="KW-0997">Cell inner membrane</keyword>
<organism evidence="9 10">
    <name type="scientific">Tetrahymena thermophila (strain SB210)</name>
    <dbReference type="NCBI Taxonomy" id="312017"/>
    <lineage>
        <taxon>Eukaryota</taxon>
        <taxon>Sar</taxon>
        <taxon>Alveolata</taxon>
        <taxon>Ciliophora</taxon>
        <taxon>Intramacronucleata</taxon>
        <taxon>Oligohymenophorea</taxon>
        <taxon>Hymenostomatida</taxon>
        <taxon>Tetrahymenina</taxon>
        <taxon>Tetrahymenidae</taxon>
        <taxon>Tetrahymena</taxon>
    </lineage>
</organism>
<protein>
    <submittedName>
        <fullName evidence="9">YeeE/YedE family protein</fullName>
    </submittedName>
</protein>
<keyword evidence="2" id="KW-0813">Transport</keyword>
<dbReference type="InterPro" id="IPR046513">
    <property type="entry name" value="DUF6691"/>
</dbReference>
<dbReference type="PANTHER" id="PTHR30574">
    <property type="entry name" value="INNER MEMBRANE PROTEIN YEDE"/>
    <property type="match status" value="1"/>
</dbReference>
<dbReference type="AlphaFoldDB" id="Q24C86"/>
<dbReference type="PANTHER" id="PTHR30574:SF1">
    <property type="entry name" value="SULPHUR TRANSPORT DOMAIN-CONTAINING PROTEIN"/>
    <property type="match status" value="1"/>
</dbReference>
<keyword evidence="3" id="KW-1003">Cell membrane</keyword>
<comment type="subcellular location">
    <subcellularLocation>
        <location evidence="1">Cell inner membrane</location>
        <topology evidence="1">Multi-pass membrane protein</topology>
    </subcellularLocation>
</comment>
<dbReference type="eggNOG" id="ENOG502S27S">
    <property type="taxonomic scope" value="Eukaryota"/>
</dbReference>
<dbReference type="InParanoid" id="Q24C86"/>
<evidence type="ECO:0000313" key="10">
    <source>
        <dbReference type="Proteomes" id="UP000009168"/>
    </source>
</evidence>
<sequence>MRAEPYELYLALGGGLLISLATIFHLYMKGRITGMSGLLSGIIGNEGSKWKISLLSGMAITSCVFWLIFKFDPVNEGKTYIFSPPQALVSSLDIFGFALAGLLVGIGTKLGNGCTSGHGVCGLPRFSVRSFVAVFFFMAFGFGVASLRLYHPFLDDSDGLNVVSKIDYNVLVPIMLAALCIFFVGYVFYLYRQYEYVDISEIVVSFITGVIFASGLVVSGMIKREKVLGFLAIGENWDPSLAIVMAAAAIPNALAFHFILQQEKPVYSQVFEVPQNNKIDLKLIAGAILFGIGWGLGGICPGPSYVLAPIFTPHISIIFVLSLLMGYFLVTKVQENQFEYTSSSKRK</sequence>
<name>Q24C86_TETTS</name>
<feature type="transmembrane region" description="Helical" evidence="8">
    <location>
        <begin position="305"/>
        <end position="330"/>
    </location>
</feature>
<evidence type="ECO:0000313" key="9">
    <source>
        <dbReference type="EMBL" id="EAS05352.2"/>
    </source>
</evidence>
<keyword evidence="10" id="KW-1185">Reference proteome</keyword>
<dbReference type="Pfam" id="PF20398">
    <property type="entry name" value="DUF6691"/>
    <property type="match status" value="1"/>
</dbReference>
<evidence type="ECO:0000256" key="3">
    <source>
        <dbReference type="ARBA" id="ARBA00022475"/>
    </source>
</evidence>
<feature type="transmembrane region" description="Helical" evidence="8">
    <location>
        <begin position="170"/>
        <end position="191"/>
    </location>
</feature>
<dbReference type="RefSeq" id="XP_001025597.2">
    <property type="nucleotide sequence ID" value="XM_001025597.2"/>
</dbReference>
<feature type="transmembrane region" description="Helical" evidence="8">
    <location>
        <begin position="89"/>
        <end position="110"/>
    </location>
</feature>
<feature type="transmembrane region" description="Helical" evidence="8">
    <location>
        <begin position="281"/>
        <end position="299"/>
    </location>
</feature>
<feature type="transmembrane region" description="Helical" evidence="8">
    <location>
        <begin position="242"/>
        <end position="260"/>
    </location>
</feature>
<dbReference type="GeneID" id="7837800"/>